<dbReference type="InterPro" id="IPR011990">
    <property type="entry name" value="TPR-like_helical_dom_sf"/>
</dbReference>
<dbReference type="InterPro" id="IPR000801">
    <property type="entry name" value="Esterase-like"/>
</dbReference>
<feature type="repeat" description="TPR" evidence="3">
    <location>
        <begin position="360"/>
        <end position="393"/>
    </location>
</feature>
<dbReference type="PANTHER" id="PTHR40841:SF2">
    <property type="entry name" value="SIDEROPHORE-DEGRADING ESTERASE (EUROFUNG)"/>
    <property type="match status" value="1"/>
</dbReference>
<dbReference type="Pfam" id="PF00756">
    <property type="entry name" value="Esterase"/>
    <property type="match status" value="1"/>
</dbReference>
<dbReference type="Gene3D" id="3.40.50.1820">
    <property type="entry name" value="alpha/beta hydrolase"/>
    <property type="match status" value="1"/>
</dbReference>
<keyword evidence="6" id="KW-1185">Reference proteome</keyword>
<dbReference type="STRING" id="604089.SAMN04487942_0133"/>
<keyword evidence="4" id="KW-0732">Signal</keyword>
<keyword evidence="2" id="KW-0378">Hydrolase</keyword>
<name>A0A1H8RQV4_9FLAO</name>
<dbReference type="GO" id="GO:0016788">
    <property type="term" value="F:hydrolase activity, acting on ester bonds"/>
    <property type="evidence" value="ECO:0007669"/>
    <property type="project" value="TreeGrafter"/>
</dbReference>
<accession>A0A1H8RQV4</accession>
<dbReference type="Proteomes" id="UP000198657">
    <property type="component" value="Unassembled WGS sequence"/>
</dbReference>
<dbReference type="InterPro" id="IPR029058">
    <property type="entry name" value="AB_hydrolase_fold"/>
</dbReference>
<evidence type="ECO:0000256" key="2">
    <source>
        <dbReference type="ARBA" id="ARBA00022801"/>
    </source>
</evidence>
<dbReference type="OrthoDB" id="9784036at2"/>
<dbReference type="SUPFAM" id="SSF48452">
    <property type="entry name" value="TPR-like"/>
    <property type="match status" value="1"/>
</dbReference>
<keyword evidence="3" id="KW-0802">TPR repeat</keyword>
<feature type="chain" id="PRO_5011783586" evidence="4">
    <location>
        <begin position="22"/>
        <end position="406"/>
    </location>
</feature>
<dbReference type="AlphaFoldDB" id="A0A1H8RQV4"/>
<protein>
    <submittedName>
        <fullName evidence="5">Uncharacterized protein</fullName>
    </submittedName>
</protein>
<feature type="signal peptide" evidence="4">
    <location>
        <begin position="1"/>
        <end position="21"/>
    </location>
</feature>
<dbReference type="InterPro" id="IPR019734">
    <property type="entry name" value="TPR_rpt"/>
</dbReference>
<proteinExistence type="inferred from homology"/>
<evidence type="ECO:0000313" key="5">
    <source>
        <dbReference type="EMBL" id="SEO68564.1"/>
    </source>
</evidence>
<evidence type="ECO:0000256" key="1">
    <source>
        <dbReference type="ARBA" id="ARBA00005622"/>
    </source>
</evidence>
<organism evidence="5 6">
    <name type="scientific">Flavobacterium sinopsychrotolerans</name>
    <dbReference type="NCBI Taxonomy" id="604089"/>
    <lineage>
        <taxon>Bacteria</taxon>
        <taxon>Pseudomonadati</taxon>
        <taxon>Bacteroidota</taxon>
        <taxon>Flavobacteriia</taxon>
        <taxon>Flavobacteriales</taxon>
        <taxon>Flavobacteriaceae</taxon>
        <taxon>Flavobacterium</taxon>
    </lineage>
</organism>
<sequence length="406" mass="46758">MRNILYILLFLPVFSFGQAFNQNDNKISIGTIETIQSTLLNEKREILVYVPTSGGVDSKTRYPVLYILDGASFFHSVTGMVHYLSAIGKMPEMIVVSIVNTDRVRDLTPTHSTSWSNGEQDATHFKKSGGGEKFISFIERELIPYIDSHYKTEPYRMFIGHSLGGLMVVNTLINNPKLFNSYVAIDPSIWWDNKTIMKQAAIVLKQKEYTGKKLFFASANTMNKGMDSIRVVKDTANGNLHVRDNLQFREILKKNKNNKLDWKWKYYNDDNHPSVPLIAEYDALRFFFKNYELPKQLDDRSINAEYIQNHYQNISVMLGYSVLPPQSTINFLGYNNLSGKLYEKAYGFFKMNIDNYPASSNAYDSMGDFYVEKDDRKKAIESFEKALSLKEVSETRKKLEKLQAKK</sequence>
<gene>
    <name evidence="5" type="ORF">SAMN04487942_0133</name>
</gene>
<dbReference type="RefSeq" id="WP_091174365.1">
    <property type="nucleotide sequence ID" value="NZ_CBCSFM010000015.1"/>
</dbReference>
<dbReference type="EMBL" id="FODN01000013">
    <property type="protein sequence ID" value="SEO68564.1"/>
    <property type="molecule type" value="Genomic_DNA"/>
</dbReference>
<reference evidence="6" key="1">
    <citation type="submission" date="2016-10" db="EMBL/GenBank/DDBJ databases">
        <authorList>
            <person name="Varghese N."/>
            <person name="Submissions S."/>
        </authorList>
    </citation>
    <scope>NUCLEOTIDE SEQUENCE [LARGE SCALE GENOMIC DNA]</scope>
    <source>
        <strain evidence="6">CGMCC 1.8704</strain>
    </source>
</reference>
<comment type="similarity">
    <text evidence="1">Belongs to the esterase D family.</text>
</comment>
<dbReference type="SUPFAM" id="SSF53474">
    <property type="entry name" value="alpha/beta-Hydrolases"/>
    <property type="match status" value="1"/>
</dbReference>
<dbReference type="InterPro" id="IPR052558">
    <property type="entry name" value="Siderophore_Hydrolase_D"/>
</dbReference>
<evidence type="ECO:0000313" key="6">
    <source>
        <dbReference type="Proteomes" id="UP000198657"/>
    </source>
</evidence>
<evidence type="ECO:0000256" key="3">
    <source>
        <dbReference type="PROSITE-ProRule" id="PRU00339"/>
    </source>
</evidence>
<dbReference type="PROSITE" id="PS50005">
    <property type="entry name" value="TPR"/>
    <property type="match status" value="1"/>
</dbReference>
<dbReference type="PANTHER" id="PTHR40841">
    <property type="entry name" value="SIDEROPHORE TRIACETYLFUSARININE C ESTERASE"/>
    <property type="match status" value="1"/>
</dbReference>
<evidence type="ECO:0000256" key="4">
    <source>
        <dbReference type="SAM" id="SignalP"/>
    </source>
</evidence>